<dbReference type="RefSeq" id="WP_035082820.1">
    <property type="nucleotide sequence ID" value="NZ_JQGC01000009.1"/>
</dbReference>
<protein>
    <submittedName>
        <fullName evidence="2">Pilus assembly protein</fullName>
    </submittedName>
</protein>
<gene>
    <name evidence="2" type="ORF">JP75_11665</name>
</gene>
<evidence type="ECO:0000313" key="2">
    <source>
        <dbReference type="EMBL" id="KFL31000.1"/>
    </source>
</evidence>
<proteinExistence type="predicted"/>
<evidence type="ECO:0000313" key="3">
    <source>
        <dbReference type="Proteomes" id="UP000028981"/>
    </source>
</evidence>
<dbReference type="Pfam" id="PF04964">
    <property type="entry name" value="Flp_Fap"/>
    <property type="match status" value="1"/>
</dbReference>
<dbReference type="Proteomes" id="UP000028981">
    <property type="component" value="Unassembled WGS sequence"/>
</dbReference>
<dbReference type="InterPro" id="IPR007047">
    <property type="entry name" value="Flp_Fap"/>
</dbReference>
<accession>A0A087M297</accession>
<keyword evidence="1" id="KW-1133">Transmembrane helix</keyword>
<organism evidence="2 3">
    <name type="scientific">Devosia riboflavina</name>
    <dbReference type="NCBI Taxonomy" id="46914"/>
    <lineage>
        <taxon>Bacteria</taxon>
        <taxon>Pseudomonadati</taxon>
        <taxon>Pseudomonadota</taxon>
        <taxon>Alphaproteobacteria</taxon>
        <taxon>Hyphomicrobiales</taxon>
        <taxon>Devosiaceae</taxon>
        <taxon>Devosia</taxon>
    </lineage>
</organism>
<reference evidence="2 3" key="1">
    <citation type="submission" date="2014-08" db="EMBL/GenBank/DDBJ databases">
        <authorList>
            <person name="Hassan Y.I."/>
            <person name="Lepp D."/>
            <person name="Zhou T."/>
        </authorList>
    </citation>
    <scope>NUCLEOTIDE SEQUENCE [LARGE SCALE GENOMIC DNA]</scope>
    <source>
        <strain evidence="2 3">IFO13584</strain>
    </source>
</reference>
<dbReference type="EMBL" id="JQGC01000009">
    <property type="protein sequence ID" value="KFL31000.1"/>
    <property type="molecule type" value="Genomic_DNA"/>
</dbReference>
<comment type="caution">
    <text evidence="2">The sequence shown here is derived from an EMBL/GenBank/DDBJ whole genome shotgun (WGS) entry which is preliminary data.</text>
</comment>
<name>A0A087M297_9HYPH</name>
<keyword evidence="1" id="KW-0472">Membrane</keyword>
<keyword evidence="3" id="KW-1185">Reference proteome</keyword>
<keyword evidence="1" id="KW-0812">Transmembrane</keyword>
<sequence>MNIFARFAQDESGATAIEYGLIAALISVVIIGAVAALGGNLQTVFGNINDCLTGVENAACAEE</sequence>
<dbReference type="STRING" id="46914.JP75_11665"/>
<dbReference type="OrthoDB" id="5325135at2"/>
<feature type="transmembrane region" description="Helical" evidence="1">
    <location>
        <begin position="20"/>
        <end position="39"/>
    </location>
</feature>
<dbReference type="AlphaFoldDB" id="A0A087M297"/>
<evidence type="ECO:0000256" key="1">
    <source>
        <dbReference type="SAM" id="Phobius"/>
    </source>
</evidence>